<evidence type="ECO:0000256" key="2">
    <source>
        <dbReference type="ARBA" id="ARBA00023125"/>
    </source>
</evidence>
<dbReference type="Gene3D" id="1.10.10.10">
    <property type="entry name" value="Winged helix-like DNA-binding domain superfamily/Winged helix DNA-binding domain"/>
    <property type="match status" value="1"/>
</dbReference>
<dbReference type="PANTHER" id="PTHR24567">
    <property type="entry name" value="CRP FAMILY TRANSCRIPTIONAL REGULATORY PROTEIN"/>
    <property type="match status" value="1"/>
</dbReference>
<dbReference type="GO" id="GO:0005829">
    <property type="term" value="C:cytosol"/>
    <property type="evidence" value="ECO:0007669"/>
    <property type="project" value="TreeGrafter"/>
</dbReference>
<keyword evidence="2" id="KW-0238">DNA-binding</keyword>
<dbReference type="InterPro" id="IPR036390">
    <property type="entry name" value="WH_DNA-bd_sf"/>
</dbReference>
<dbReference type="PROSITE" id="PS51063">
    <property type="entry name" value="HTH_CRP_2"/>
    <property type="match status" value="1"/>
</dbReference>
<comment type="caution">
    <text evidence="7">The sequence shown here is derived from an EMBL/GenBank/DDBJ whole genome shotgun (WGS) entry which is preliminary data.</text>
</comment>
<dbReference type="EMBL" id="JAUSUV010000006">
    <property type="protein sequence ID" value="MDQ0417340.1"/>
    <property type="molecule type" value="Genomic_DNA"/>
</dbReference>
<evidence type="ECO:0000256" key="1">
    <source>
        <dbReference type="ARBA" id="ARBA00023015"/>
    </source>
</evidence>
<dbReference type="InterPro" id="IPR012318">
    <property type="entry name" value="HTH_CRP"/>
</dbReference>
<dbReference type="CDD" id="cd00038">
    <property type="entry name" value="CAP_ED"/>
    <property type="match status" value="1"/>
</dbReference>
<dbReference type="PANTHER" id="PTHR24567:SF26">
    <property type="entry name" value="REGULATORY PROTEIN YEIL"/>
    <property type="match status" value="1"/>
</dbReference>
<keyword evidence="3" id="KW-0010">Activator</keyword>
<dbReference type="GO" id="GO:0003700">
    <property type="term" value="F:DNA-binding transcription factor activity"/>
    <property type="evidence" value="ECO:0007669"/>
    <property type="project" value="TreeGrafter"/>
</dbReference>
<organism evidence="7 8">
    <name type="scientific">Croceifilum oryzae</name>
    <dbReference type="NCBI Taxonomy" id="1553429"/>
    <lineage>
        <taxon>Bacteria</taxon>
        <taxon>Bacillati</taxon>
        <taxon>Bacillota</taxon>
        <taxon>Bacilli</taxon>
        <taxon>Bacillales</taxon>
        <taxon>Thermoactinomycetaceae</taxon>
        <taxon>Croceifilum</taxon>
    </lineage>
</organism>
<keyword evidence="8" id="KW-1185">Reference proteome</keyword>
<name>A0AAJ1WS62_9BACL</name>
<keyword evidence="1" id="KW-0805">Transcription regulation</keyword>
<gene>
    <name evidence="7" type="ORF">J2Z48_001513</name>
</gene>
<dbReference type="InterPro" id="IPR050397">
    <property type="entry name" value="Env_Response_Regulators"/>
</dbReference>
<evidence type="ECO:0000256" key="4">
    <source>
        <dbReference type="ARBA" id="ARBA00023163"/>
    </source>
</evidence>
<dbReference type="AlphaFoldDB" id="A0AAJ1WS62"/>
<feature type="domain" description="HTH crp-type" evidence="6">
    <location>
        <begin position="148"/>
        <end position="220"/>
    </location>
</feature>
<dbReference type="RefSeq" id="WP_307252345.1">
    <property type="nucleotide sequence ID" value="NZ_JAUSUV010000006.1"/>
</dbReference>
<feature type="domain" description="Cyclic nucleotide-binding" evidence="5">
    <location>
        <begin position="1"/>
        <end position="111"/>
    </location>
</feature>
<dbReference type="SUPFAM" id="SSF46785">
    <property type="entry name" value="Winged helix' DNA-binding domain"/>
    <property type="match status" value="1"/>
</dbReference>
<evidence type="ECO:0000313" key="8">
    <source>
        <dbReference type="Proteomes" id="UP001238450"/>
    </source>
</evidence>
<dbReference type="InterPro" id="IPR000595">
    <property type="entry name" value="cNMP-bd_dom"/>
</dbReference>
<sequence>MKILDRDSLNQYLSSFQLETIFHKQIIPRLLLYEFNEGEYICSQGDTPEYLYVLVKGRVKVFITSTEGKTLTLSFKTPIELIGDIEFVSGMNTMNTIEAVSTVRVIDVHYQWLEMYGKDDPLFLQFMLDIIAKKFHVKSHSMSFNLMYPVDVRLASYLLSISDDDFKMGAVTKQHLLVNSKDIADLIGTSHRHLNRTIQQFCKKGLVERKNEFVIVRDPEGLRNLASHNIYERD</sequence>
<proteinExistence type="predicted"/>
<dbReference type="Pfam" id="PF13545">
    <property type="entry name" value="HTH_Crp_2"/>
    <property type="match status" value="1"/>
</dbReference>
<dbReference type="InterPro" id="IPR018490">
    <property type="entry name" value="cNMP-bd_dom_sf"/>
</dbReference>
<dbReference type="InterPro" id="IPR036388">
    <property type="entry name" value="WH-like_DNA-bd_sf"/>
</dbReference>
<dbReference type="InterPro" id="IPR014710">
    <property type="entry name" value="RmlC-like_jellyroll"/>
</dbReference>
<accession>A0AAJ1WS62</accession>
<dbReference type="PROSITE" id="PS50042">
    <property type="entry name" value="CNMP_BINDING_3"/>
    <property type="match status" value="1"/>
</dbReference>
<dbReference type="GO" id="GO:0003677">
    <property type="term" value="F:DNA binding"/>
    <property type="evidence" value="ECO:0007669"/>
    <property type="project" value="UniProtKB-KW"/>
</dbReference>
<reference evidence="7 8" key="1">
    <citation type="submission" date="2023-07" db="EMBL/GenBank/DDBJ databases">
        <title>Genomic Encyclopedia of Type Strains, Phase IV (KMG-IV): sequencing the most valuable type-strain genomes for metagenomic binning, comparative biology and taxonomic classification.</title>
        <authorList>
            <person name="Goeker M."/>
        </authorList>
    </citation>
    <scope>NUCLEOTIDE SEQUENCE [LARGE SCALE GENOMIC DNA]</scope>
    <source>
        <strain evidence="7 8">DSM 46876</strain>
    </source>
</reference>
<keyword evidence="4" id="KW-0804">Transcription</keyword>
<evidence type="ECO:0000259" key="5">
    <source>
        <dbReference type="PROSITE" id="PS50042"/>
    </source>
</evidence>
<dbReference type="Proteomes" id="UP001238450">
    <property type="component" value="Unassembled WGS sequence"/>
</dbReference>
<dbReference type="Pfam" id="PF00027">
    <property type="entry name" value="cNMP_binding"/>
    <property type="match status" value="1"/>
</dbReference>
<dbReference type="Gene3D" id="2.60.120.10">
    <property type="entry name" value="Jelly Rolls"/>
    <property type="match status" value="1"/>
</dbReference>
<dbReference type="SUPFAM" id="SSF51206">
    <property type="entry name" value="cAMP-binding domain-like"/>
    <property type="match status" value="1"/>
</dbReference>
<protein>
    <submittedName>
        <fullName evidence="7">CRP-like cAMP-binding protein</fullName>
    </submittedName>
</protein>
<evidence type="ECO:0000256" key="3">
    <source>
        <dbReference type="ARBA" id="ARBA00023159"/>
    </source>
</evidence>
<evidence type="ECO:0000313" key="7">
    <source>
        <dbReference type="EMBL" id="MDQ0417340.1"/>
    </source>
</evidence>
<evidence type="ECO:0000259" key="6">
    <source>
        <dbReference type="PROSITE" id="PS51063"/>
    </source>
</evidence>